<comment type="caution">
    <text evidence="2">The sequence shown here is derived from an EMBL/GenBank/DDBJ whole genome shotgun (WGS) entry which is preliminary data.</text>
</comment>
<feature type="signal peptide" evidence="1">
    <location>
        <begin position="1"/>
        <end position="23"/>
    </location>
</feature>
<organism evidence="2 3">
    <name type="scientific">Catenovulum agarivorans DS-2</name>
    <dbReference type="NCBI Taxonomy" id="1328313"/>
    <lineage>
        <taxon>Bacteria</taxon>
        <taxon>Pseudomonadati</taxon>
        <taxon>Pseudomonadota</taxon>
        <taxon>Gammaproteobacteria</taxon>
        <taxon>Alteromonadales</taxon>
        <taxon>Alteromonadaceae</taxon>
        <taxon>Catenovulum</taxon>
    </lineage>
</organism>
<dbReference type="eggNOG" id="ENOG502ZK80">
    <property type="taxonomic scope" value="Bacteria"/>
</dbReference>
<evidence type="ECO:0000256" key="1">
    <source>
        <dbReference type="SAM" id="SignalP"/>
    </source>
</evidence>
<dbReference type="EMBL" id="ARZY01000030">
    <property type="protein sequence ID" value="EWH09072.1"/>
    <property type="molecule type" value="Genomic_DNA"/>
</dbReference>
<name>W7QJF6_9ALTE</name>
<accession>W7QJF6</accession>
<sequence length="165" mass="18692">MFFSRSIMYLCLLALFVSTKASAEFDLPGQAIIVYPSGLKKPVDFGFSYKMTDEGTRFSAGNSSVAVSQVPEQYTLALYLHQDQYIWVSEFSKGYFSTFVYKIGDHVIELRKAPNRNIKGKYELIIDGKISLFDTNTIQLDFAFDENGIKRIIPRGAIKNIGQMK</sequence>
<evidence type="ECO:0008006" key="4">
    <source>
        <dbReference type="Google" id="ProtNLM"/>
    </source>
</evidence>
<dbReference type="STRING" id="1328313.DS2_14409"/>
<protein>
    <recommendedName>
        <fullName evidence="4">DUF2846 domain-containing protein</fullName>
    </recommendedName>
</protein>
<evidence type="ECO:0000313" key="2">
    <source>
        <dbReference type="EMBL" id="EWH09072.1"/>
    </source>
</evidence>
<evidence type="ECO:0000313" key="3">
    <source>
        <dbReference type="Proteomes" id="UP000019276"/>
    </source>
</evidence>
<reference evidence="2 3" key="1">
    <citation type="journal article" date="2014" name="Genome Announc.">
        <title>Draft Genome Sequence of the Agar-Degrading Bacterium Catenovulum sp. Strain DS-2, Isolated from Intestines of Haliotis diversicolor.</title>
        <authorList>
            <person name="Shan D."/>
            <person name="Li X."/>
            <person name="Gu Z."/>
            <person name="Wei G."/>
            <person name="Gao Z."/>
            <person name="Shao Z."/>
        </authorList>
    </citation>
    <scope>NUCLEOTIDE SEQUENCE [LARGE SCALE GENOMIC DNA]</scope>
    <source>
        <strain evidence="2 3">DS-2</strain>
    </source>
</reference>
<keyword evidence="1" id="KW-0732">Signal</keyword>
<gene>
    <name evidence="2" type="ORF">DS2_14409</name>
</gene>
<dbReference type="OrthoDB" id="6240445at2"/>
<feature type="chain" id="PRO_5004898056" description="DUF2846 domain-containing protein" evidence="1">
    <location>
        <begin position="24"/>
        <end position="165"/>
    </location>
</feature>
<proteinExistence type="predicted"/>
<dbReference type="AlphaFoldDB" id="W7QJF6"/>
<dbReference type="Proteomes" id="UP000019276">
    <property type="component" value="Unassembled WGS sequence"/>
</dbReference>
<keyword evidence="3" id="KW-1185">Reference proteome</keyword>
<dbReference type="RefSeq" id="WP_152537615.1">
    <property type="nucleotide sequence ID" value="NZ_ARZY01000030.1"/>
</dbReference>